<dbReference type="PANTHER" id="PTHR31111">
    <property type="entry name" value="BNAA05G37150D PROTEIN-RELATED"/>
    <property type="match status" value="1"/>
</dbReference>
<comment type="caution">
    <text evidence="2">The sequence shown here is derived from an EMBL/GenBank/DDBJ whole genome shotgun (WGS) entry which is preliminary data.</text>
</comment>
<dbReference type="EMBL" id="JBBPBK010000005">
    <property type="protein sequence ID" value="KAK9285587.1"/>
    <property type="molecule type" value="Genomic_DNA"/>
</dbReference>
<dbReference type="Pfam" id="PF08268">
    <property type="entry name" value="FBA_3"/>
    <property type="match status" value="1"/>
</dbReference>
<organism evidence="2 3">
    <name type="scientific">Liquidambar formosana</name>
    <name type="common">Formosan gum</name>
    <dbReference type="NCBI Taxonomy" id="63359"/>
    <lineage>
        <taxon>Eukaryota</taxon>
        <taxon>Viridiplantae</taxon>
        <taxon>Streptophyta</taxon>
        <taxon>Embryophyta</taxon>
        <taxon>Tracheophyta</taxon>
        <taxon>Spermatophyta</taxon>
        <taxon>Magnoliopsida</taxon>
        <taxon>eudicotyledons</taxon>
        <taxon>Gunneridae</taxon>
        <taxon>Pentapetalae</taxon>
        <taxon>Saxifragales</taxon>
        <taxon>Altingiaceae</taxon>
        <taxon>Liquidambar</taxon>
    </lineage>
</organism>
<protein>
    <recommendedName>
        <fullName evidence="1">F-box associated beta-propeller type 3 domain-containing protein</fullName>
    </recommendedName>
</protein>
<gene>
    <name evidence="2" type="ORF">L1049_024782</name>
</gene>
<evidence type="ECO:0000313" key="3">
    <source>
        <dbReference type="Proteomes" id="UP001415857"/>
    </source>
</evidence>
<dbReference type="InterPro" id="IPR017451">
    <property type="entry name" value="F-box-assoc_interact_dom"/>
</dbReference>
<dbReference type="PANTHER" id="PTHR31111:SF136">
    <property type="entry name" value="F-BOX ASSOCIATED DOMAIN-CONTAINING PROTEIN"/>
    <property type="match status" value="1"/>
</dbReference>
<evidence type="ECO:0000313" key="2">
    <source>
        <dbReference type="EMBL" id="KAK9285587.1"/>
    </source>
</evidence>
<sequence>MSLPDPMARKYKGEAYGFGFHPGSDEYKVVRIVEYESVVYNYNLDKFEPSLDQSVEVFTLGGDDWKPKRKNPFWLRMQPCEASVNGALHWFAQAKLFYAQIIVGFDLLDEVFRQIPIPHWSLNESNSILMVLGGCLSVVVYSGNYLDIWLMKEYGVKESWTKEITIRPDILMDGNYRPLCILKNGKILLEYANRQLLSYDPETKNYKKIKIDKLPGEFQEISHIESIISAL</sequence>
<feature type="domain" description="F-box associated beta-propeller type 3" evidence="1">
    <location>
        <begin position="2"/>
        <end position="217"/>
    </location>
</feature>
<dbReference type="NCBIfam" id="TIGR01640">
    <property type="entry name" value="F_box_assoc_1"/>
    <property type="match status" value="1"/>
</dbReference>
<dbReference type="AlphaFoldDB" id="A0AAP0S1K6"/>
<reference evidence="2 3" key="1">
    <citation type="journal article" date="2024" name="Plant J.">
        <title>Genome sequences and population genomics reveal climatic adaptation and genomic divergence between two closely related sweetgum species.</title>
        <authorList>
            <person name="Xu W.Q."/>
            <person name="Ren C.Q."/>
            <person name="Zhang X.Y."/>
            <person name="Comes H.P."/>
            <person name="Liu X.H."/>
            <person name="Li Y.G."/>
            <person name="Kettle C.J."/>
            <person name="Jalonen R."/>
            <person name="Gaisberger H."/>
            <person name="Ma Y.Z."/>
            <person name="Qiu Y.X."/>
        </authorList>
    </citation>
    <scope>NUCLEOTIDE SEQUENCE [LARGE SCALE GENOMIC DNA]</scope>
    <source>
        <strain evidence="2">Hangzhou</strain>
    </source>
</reference>
<accession>A0AAP0S1K6</accession>
<dbReference type="InterPro" id="IPR013187">
    <property type="entry name" value="F-box-assoc_dom_typ3"/>
</dbReference>
<name>A0AAP0S1K6_LIQFO</name>
<keyword evidence="3" id="KW-1185">Reference proteome</keyword>
<evidence type="ECO:0000259" key="1">
    <source>
        <dbReference type="Pfam" id="PF08268"/>
    </source>
</evidence>
<dbReference type="Proteomes" id="UP001415857">
    <property type="component" value="Unassembled WGS sequence"/>
</dbReference>
<proteinExistence type="predicted"/>